<dbReference type="InterPro" id="IPR041420">
    <property type="entry name" value="PBECR4"/>
</dbReference>
<reference evidence="4 5" key="1">
    <citation type="submission" date="2017-04" db="EMBL/GenBank/DDBJ databases">
        <title>Function of individual gut microbiota members based on whole genome sequencing of pure cultures obtained from chicken caecum.</title>
        <authorList>
            <person name="Medvecky M."/>
            <person name="Cejkova D."/>
            <person name="Polansky O."/>
            <person name="Karasova D."/>
            <person name="Kubasova T."/>
            <person name="Cizek A."/>
            <person name="Rychlik I."/>
        </authorList>
    </citation>
    <scope>NUCLEOTIDE SEQUENCE [LARGE SCALE GENOMIC DNA]</scope>
    <source>
        <strain evidence="4">An101</strain>
        <strain evidence="5">An115</strain>
    </source>
</reference>
<evidence type="ECO:0000313" key="5">
    <source>
        <dbReference type="Proteomes" id="UP000196293"/>
    </source>
</evidence>
<dbReference type="GeneID" id="78204061"/>
<dbReference type="EMBL" id="NFLS01000056">
    <property type="protein sequence ID" value="OUQ53366.1"/>
    <property type="molecule type" value="Genomic_DNA"/>
</dbReference>
<protein>
    <recommendedName>
        <fullName evidence="1">Phage-Barnase-EndoU-ColicinE5/D-RelE like nuclease 4 domain-containing protein</fullName>
    </recommendedName>
</protein>
<keyword evidence="5" id="KW-1185">Reference proteome</keyword>
<dbReference type="Proteomes" id="UP000195859">
    <property type="component" value="Unassembled WGS sequence"/>
</dbReference>
<dbReference type="RefSeq" id="WP_087176937.1">
    <property type="nucleotide sequence ID" value="NZ_NFKZ01000059.1"/>
</dbReference>
<organism evidence="3 4">
    <name type="scientific">Lactobacillus gallinarum</name>
    <dbReference type="NCBI Taxonomy" id="52242"/>
    <lineage>
        <taxon>Bacteria</taxon>
        <taxon>Bacillati</taxon>
        <taxon>Bacillota</taxon>
        <taxon>Bacilli</taxon>
        <taxon>Lactobacillales</taxon>
        <taxon>Lactobacillaceae</taxon>
        <taxon>Lactobacillus</taxon>
    </lineage>
</organism>
<sequence>MRKKYNYRKLRPREYSYINRFLDDIHRAAVFYEATFVNKKVTFYTAKTSITVIASVTNFMHLCGVSYLRGSKNFFLSAKYRKIDLDKVLIKKDGTTFQKLQVLSAFPELISGNVRLTGRGRFLVLDYDYALRTSRQLLALTLINQSAKAIPQSLLNFHKKMFEKGASVVRIESQDFNEKRPKIPVF</sequence>
<name>A0A1Y4PW19_9LACO</name>
<proteinExistence type="predicted"/>
<reference evidence="3" key="2">
    <citation type="journal article" date="2018" name="BMC Genomics">
        <title>Whole genome sequencing and function prediction of 133 gut anaerobes isolated from chicken caecum in pure cultures.</title>
        <authorList>
            <person name="Medvecky M."/>
            <person name="Cejkova D."/>
            <person name="Polansky O."/>
            <person name="Karasova D."/>
            <person name="Kubasova T."/>
            <person name="Cizek A."/>
            <person name="Rychlik I."/>
        </authorList>
    </citation>
    <scope>NUCLEOTIDE SEQUENCE</scope>
    <source>
        <strain evidence="3">An101</strain>
        <strain evidence="2">An115</strain>
    </source>
</reference>
<dbReference type="Proteomes" id="UP000196293">
    <property type="component" value="Unassembled WGS sequence"/>
</dbReference>
<comment type="caution">
    <text evidence="3">The sequence shown here is derived from an EMBL/GenBank/DDBJ whole genome shotgun (WGS) entry which is preliminary data.</text>
</comment>
<gene>
    <name evidence="3" type="ORF">B5E44_10215</name>
    <name evidence="2" type="ORF">B5E59_10110</name>
</gene>
<dbReference type="EMBL" id="NFLZ01000056">
    <property type="protein sequence ID" value="OUQ74248.1"/>
    <property type="molecule type" value="Genomic_DNA"/>
</dbReference>
<evidence type="ECO:0000259" key="1">
    <source>
        <dbReference type="Pfam" id="PF18813"/>
    </source>
</evidence>
<accession>A0A1Y4PW19</accession>
<evidence type="ECO:0000313" key="2">
    <source>
        <dbReference type="EMBL" id="OUQ53366.1"/>
    </source>
</evidence>
<dbReference type="AlphaFoldDB" id="A0A1Y4PW19"/>
<evidence type="ECO:0000313" key="4">
    <source>
        <dbReference type="Proteomes" id="UP000195859"/>
    </source>
</evidence>
<feature type="domain" description="Phage-Barnase-EndoU-ColicinE5/D-RelE like nuclease 4" evidence="1">
    <location>
        <begin position="25"/>
        <end position="159"/>
    </location>
</feature>
<evidence type="ECO:0000313" key="3">
    <source>
        <dbReference type="EMBL" id="OUQ74248.1"/>
    </source>
</evidence>
<dbReference type="Pfam" id="PF18813">
    <property type="entry name" value="PBECR4"/>
    <property type="match status" value="1"/>
</dbReference>